<dbReference type="EMBL" id="MK249201">
    <property type="protein sequence ID" value="QCQ84975.1"/>
    <property type="molecule type" value="Genomic_DNA"/>
</dbReference>
<feature type="compositionally biased region" description="Low complexity" evidence="1">
    <location>
        <begin position="1"/>
        <end position="15"/>
    </location>
</feature>
<reference evidence="2" key="1">
    <citation type="submission" date="2018-12" db="EMBL/GenBank/DDBJ databases">
        <title>Singled stranded DNA viruses identified in blackflies (Austrosimulium ungulatum) sampled in New Zealand.</title>
        <authorList>
            <person name="Kraberger S."/>
            <person name="Fontenele R.S."/>
            <person name="Schmidlin K."/>
            <person name="Walters M."/>
            <person name="Varsani A."/>
        </authorList>
    </citation>
    <scope>NUCLEOTIDE SEQUENCE [LARGE SCALE GENOMIC DNA]</scope>
    <source>
        <strain evidence="2">142</strain>
    </source>
</reference>
<evidence type="ECO:0000256" key="1">
    <source>
        <dbReference type="SAM" id="MobiDB-lite"/>
    </source>
</evidence>
<protein>
    <submittedName>
        <fullName evidence="2">DNA pilot protein</fullName>
    </submittedName>
</protein>
<organism evidence="2">
    <name type="scientific">Blackfly microvirus SF02</name>
    <dbReference type="NCBI Taxonomy" id="2576452"/>
    <lineage>
        <taxon>Viruses</taxon>
        <taxon>Monodnaviria</taxon>
        <taxon>Sangervirae</taxon>
        <taxon>Phixviricota</taxon>
        <taxon>Malgrandaviricetes</taxon>
        <taxon>Petitvirales</taxon>
        <taxon>Microviridae</taxon>
        <taxon>Microvirus</taxon>
    </lineage>
</organism>
<name>A0A4P8PSL7_9VIRU</name>
<sequence>MAAGGPTPNTPASPGSPGGAGPFWQQPWFANILDVAGQAYQNYQGSQNVNQANKTNINLQQQQQQWEADMSNTAVQRRKADIIAAGGNPALAFTNGSEATTPAVSQAQVQPFHPDFRTNFTASAIAQAQLRLIQAQTMQTTAQARATTVSANIAEATAGARQQYELNHFVENYEWDDIRTQILRSQDVSTAAQAKVAQDSTDAVIANLKQQAATGKINLDQLQSLVNTFGLGAQAKADLMRTIGTLILQIAK</sequence>
<proteinExistence type="predicted"/>
<dbReference type="Proteomes" id="UP000324654">
    <property type="component" value="Genome"/>
</dbReference>
<evidence type="ECO:0000313" key="2">
    <source>
        <dbReference type="EMBL" id="QCQ84975.1"/>
    </source>
</evidence>
<feature type="region of interest" description="Disordered" evidence="1">
    <location>
        <begin position="1"/>
        <end position="24"/>
    </location>
</feature>
<accession>A0A4P8PSL7</accession>